<evidence type="ECO:0008006" key="4">
    <source>
        <dbReference type="Google" id="ProtNLM"/>
    </source>
</evidence>
<organism evidence="2 3">
    <name type="scientific">Catenuloplanes nepalensis</name>
    <dbReference type="NCBI Taxonomy" id="587533"/>
    <lineage>
        <taxon>Bacteria</taxon>
        <taxon>Bacillati</taxon>
        <taxon>Actinomycetota</taxon>
        <taxon>Actinomycetes</taxon>
        <taxon>Micromonosporales</taxon>
        <taxon>Micromonosporaceae</taxon>
        <taxon>Catenuloplanes</taxon>
    </lineage>
</organism>
<protein>
    <recommendedName>
        <fullName evidence="4">Holin</fullName>
    </recommendedName>
</protein>
<feature type="transmembrane region" description="Helical" evidence="1">
    <location>
        <begin position="18"/>
        <end position="39"/>
    </location>
</feature>
<dbReference type="RefSeq" id="WP_306838124.1">
    <property type="nucleotide sequence ID" value="NZ_JAUSRA010000001.1"/>
</dbReference>
<keyword evidence="1" id="KW-1133">Transmembrane helix</keyword>
<evidence type="ECO:0000313" key="2">
    <source>
        <dbReference type="EMBL" id="MDP9799335.1"/>
    </source>
</evidence>
<proteinExistence type="predicted"/>
<feature type="transmembrane region" description="Helical" evidence="1">
    <location>
        <begin position="51"/>
        <end position="72"/>
    </location>
</feature>
<comment type="caution">
    <text evidence="2">The sequence shown here is derived from an EMBL/GenBank/DDBJ whole genome shotgun (WGS) entry which is preliminary data.</text>
</comment>
<keyword evidence="3" id="KW-1185">Reference proteome</keyword>
<reference evidence="2 3" key="1">
    <citation type="submission" date="2023-07" db="EMBL/GenBank/DDBJ databases">
        <title>Sequencing the genomes of 1000 actinobacteria strains.</title>
        <authorList>
            <person name="Klenk H.-P."/>
        </authorList>
    </citation>
    <scope>NUCLEOTIDE SEQUENCE [LARGE SCALE GENOMIC DNA]</scope>
    <source>
        <strain evidence="2 3">DSM 44710</strain>
    </source>
</reference>
<keyword evidence="1" id="KW-0812">Transmembrane</keyword>
<accession>A0ABT9N706</accession>
<keyword evidence="1" id="KW-0472">Membrane</keyword>
<sequence>MSTSTPAPSVTAPIERKVAVAGIATYLGLAALLGVLHAIGDANLITALPDLAEVFAAPLLPTAITTVAAYLARHTPRPDLDES</sequence>
<evidence type="ECO:0000313" key="3">
    <source>
        <dbReference type="Proteomes" id="UP001240984"/>
    </source>
</evidence>
<dbReference type="EMBL" id="JAUSRA010000001">
    <property type="protein sequence ID" value="MDP9799335.1"/>
    <property type="molecule type" value="Genomic_DNA"/>
</dbReference>
<dbReference type="Proteomes" id="UP001240984">
    <property type="component" value="Unassembled WGS sequence"/>
</dbReference>
<gene>
    <name evidence="2" type="ORF">J2S43_007847</name>
</gene>
<evidence type="ECO:0000256" key="1">
    <source>
        <dbReference type="SAM" id="Phobius"/>
    </source>
</evidence>
<name>A0ABT9N706_9ACTN</name>